<feature type="domain" description="Asparagine synthetase" evidence="5">
    <location>
        <begin position="217"/>
        <end position="577"/>
    </location>
</feature>
<dbReference type="GO" id="GO:0004066">
    <property type="term" value="F:asparagine synthase (glutamine-hydrolyzing) activity"/>
    <property type="evidence" value="ECO:0007669"/>
    <property type="project" value="UniProtKB-EC"/>
</dbReference>
<accession>A0A5B8CBM2</accession>
<dbReference type="EMBL" id="CP041016">
    <property type="protein sequence ID" value="QDC36848.1"/>
    <property type="molecule type" value="Genomic_DNA"/>
</dbReference>
<dbReference type="InterPro" id="IPR014729">
    <property type="entry name" value="Rossmann-like_a/b/a_fold"/>
</dbReference>
<dbReference type="PANTHER" id="PTHR43284:SF1">
    <property type="entry name" value="ASPARAGINE SYNTHETASE"/>
    <property type="match status" value="1"/>
</dbReference>
<dbReference type="KEGG" id="sufl:FIL70_06025"/>
<evidence type="ECO:0000256" key="1">
    <source>
        <dbReference type="ARBA" id="ARBA00005187"/>
    </source>
</evidence>
<evidence type="ECO:0000313" key="6">
    <source>
        <dbReference type="EMBL" id="QDC36848.1"/>
    </source>
</evidence>
<evidence type="ECO:0000256" key="2">
    <source>
        <dbReference type="ARBA" id="ARBA00005752"/>
    </source>
</evidence>
<dbReference type="SUPFAM" id="SSF52402">
    <property type="entry name" value="Adenine nucleotide alpha hydrolases-like"/>
    <property type="match status" value="1"/>
</dbReference>
<sequence length="585" mass="64747">MLGRYLILIDWNEAISSRRQVFVQERTGLQYCTRIGQGIIWTSAPDLVLPLPDGSGAVIGTLFPRHGPAFPITMEDKQWQEEMRTGAVLPTLRDRYWGGYILSAEGEGMMELARDPGGAMPCYFLQMPTGWAASSDVDLLVEAGLLKRTIAWDQIPRYLIAKDLPNSATAIEGLHELLPGTSVLLKAGEQEVTRFWSPWDHVAEPEQWDSEAAAERLRRTIDHCIASWASTSSAILSTLSGGLDSSIVTAGLSKAGTPFQCVTLVTENRNGDERDYARAMAASVGAPLLEGFYDHGDIDLSRSVARHFPKPIGQIHEVAYHALVMRLARGCGADAVHTGNGGDNIFYNSSSVRPFFDCIHARGIGGEAVTTLRNIAKVTETSFPTAAWEALRAIPPMRRPYNWVRNGEAIADDVMADLQAKPLRHPWLDEQLRSRPGKSGQIAFLLRVQNHLEGYLREHGMPMVNPLMAQPVVEAALAIPTWKMFEGGRDRAIARRAYHDRLPPLVRDRRRKGSPSGFAMEVIERNHHEVRERLLDGELMRRKLLNGAAIEAALARGPAMGLSYVRLLTLLDMEAWIARWNGAGA</sequence>
<dbReference type="RefSeq" id="WP_140041836.1">
    <property type="nucleotide sequence ID" value="NZ_CP041016.1"/>
</dbReference>
<dbReference type="InterPro" id="IPR029055">
    <property type="entry name" value="Ntn_hydrolases_N"/>
</dbReference>
<comment type="pathway">
    <text evidence="1">Amino-acid biosynthesis; L-asparagine biosynthesis; L-asparagine from L-aspartate (L-Gln route): step 1/1.</text>
</comment>
<proteinExistence type="inferred from homology"/>
<gene>
    <name evidence="6" type="ORF">FIL70_06025</name>
</gene>
<name>A0A5B8CBM2_SPHSA</name>
<dbReference type="InterPro" id="IPR001962">
    <property type="entry name" value="Asn_synthase"/>
</dbReference>
<dbReference type="InterPro" id="IPR006426">
    <property type="entry name" value="Asn_synth_AEB"/>
</dbReference>
<dbReference type="InterPro" id="IPR051786">
    <property type="entry name" value="ASN_synthetase/amidase"/>
</dbReference>
<dbReference type="AlphaFoldDB" id="A0A5B8CBM2"/>
<evidence type="ECO:0000256" key="3">
    <source>
        <dbReference type="ARBA" id="ARBA00012737"/>
    </source>
</evidence>
<evidence type="ECO:0000259" key="5">
    <source>
        <dbReference type="Pfam" id="PF00733"/>
    </source>
</evidence>
<dbReference type="SUPFAM" id="SSF56235">
    <property type="entry name" value="N-terminal nucleophile aminohydrolases (Ntn hydrolases)"/>
    <property type="match status" value="1"/>
</dbReference>
<reference evidence="6 7" key="1">
    <citation type="submission" date="2019-06" db="EMBL/GenBank/DDBJ databases">
        <title>Genome organization and adaptive potential of archetypical organophosphate degarding Sphingobium fuliginis ATCC 27551.</title>
        <authorList>
            <person name="Sarwar A."/>
            <person name="Parthasarathy S."/>
            <person name="Singh C."/>
            <person name="Siddavattam D."/>
        </authorList>
    </citation>
    <scope>NUCLEOTIDE SEQUENCE [LARGE SCALE GENOMIC DNA]</scope>
    <source>
        <strain evidence="6 7">ATCC 27551</strain>
    </source>
</reference>
<evidence type="ECO:0000256" key="4">
    <source>
        <dbReference type="ARBA" id="ARBA00048741"/>
    </source>
</evidence>
<dbReference type="EC" id="6.3.5.4" evidence="3"/>
<dbReference type="Proteomes" id="UP000311469">
    <property type="component" value="Chromosome cSF1"/>
</dbReference>
<comment type="catalytic activity">
    <reaction evidence="4">
        <text>L-aspartate + L-glutamine + ATP + H2O = L-asparagine + L-glutamate + AMP + diphosphate + H(+)</text>
        <dbReference type="Rhea" id="RHEA:12228"/>
        <dbReference type="ChEBI" id="CHEBI:15377"/>
        <dbReference type="ChEBI" id="CHEBI:15378"/>
        <dbReference type="ChEBI" id="CHEBI:29985"/>
        <dbReference type="ChEBI" id="CHEBI:29991"/>
        <dbReference type="ChEBI" id="CHEBI:30616"/>
        <dbReference type="ChEBI" id="CHEBI:33019"/>
        <dbReference type="ChEBI" id="CHEBI:58048"/>
        <dbReference type="ChEBI" id="CHEBI:58359"/>
        <dbReference type="ChEBI" id="CHEBI:456215"/>
        <dbReference type="EC" id="6.3.5.4"/>
    </reaction>
</comment>
<dbReference type="PIRSF" id="PIRSF001589">
    <property type="entry name" value="Asn_synthetase_glu-h"/>
    <property type="match status" value="1"/>
</dbReference>
<dbReference type="GO" id="GO:0006529">
    <property type="term" value="P:asparagine biosynthetic process"/>
    <property type="evidence" value="ECO:0007669"/>
    <property type="project" value="InterPro"/>
</dbReference>
<dbReference type="Gene3D" id="3.60.20.10">
    <property type="entry name" value="Glutamine Phosphoribosylpyrophosphate, subunit 1, domain 1"/>
    <property type="match status" value="1"/>
</dbReference>
<evidence type="ECO:0000313" key="7">
    <source>
        <dbReference type="Proteomes" id="UP000311469"/>
    </source>
</evidence>
<comment type="similarity">
    <text evidence="2">Belongs to the asparagine synthetase family.</text>
</comment>
<protein>
    <recommendedName>
        <fullName evidence="3">asparagine synthase (glutamine-hydrolyzing)</fullName>
        <ecNumber evidence="3">6.3.5.4</ecNumber>
    </recommendedName>
</protein>
<dbReference type="Pfam" id="PF00733">
    <property type="entry name" value="Asn_synthase"/>
    <property type="match status" value="1"/>
</dbReference>
<organism evidence="6 7">
    <name type="scientific">Sphingobium fuliginis ATCC 27551</name>
    <dbReference type="NCBI Taxonomy" id="1208342"/>
    <lineage>
        <taxon>Bacteria</taxon>
        <taxon>Pseudomonadati</taxon>
        <taxon>Pseudomonadota</taxon>
        <taxon>Alphaproteobacteria</taxon>
        <taxon>Sphingomonadales</taxon>
        <taxon>Sphingomonadaceae</taxon>
        <taxon>Sphingobium</taxon>
    </lineage>
</organism>
<dbReference type="PANTHER" id="PTHR43284">
    <property type="entry name" value="ASPARAGINE SYNTHETASE (GLUTAMINE-HYDROLYZING)"/>
    <property type="match status" value="1"/>
</dbReference>
<dbReference type="Gene3D" id="3.40.50.620">
    <property type="entry name" value="HUPs"/>
    <property type="match status" value="1"/>
</dbReference>